<dbReference type="PANTHER" id="PTHR33993">
    <property type="entry name" value="GLYOXALASE-RELATED"/>
    <property type="match status" value="1"/>
</dbReference>
<evidence type="ECO:0000313" key="3">
    <source>
        <dbReference type="Proteomes" id="UP001183176"/>
    </source>
</evidence>
<proteinExistence type="predicted"/>
<accession>A0ABU2JCB4</accession>
<protein>
    <submittedName>
        <fullName evidence="2">VOC family protein</fullName>
    </submittedName>
</protein>
<feature type="domain" description="VOC" evidence="1">
    <location>
        <begin position="139"/>
        <end position="258"/>
    </location>
</feature>
<dbReference type="InterPro" id="IPR029068">
    <property type="entry name" value="Glyas_Bleomycin-R_OHBP_Dase"/>
</dbReference>
<dbReference type="SUPFAM" id="SSF54593">
    <property type="entry name" value="Glyoxalase/Bleomycin resistance protein/Dihydroxybiphenyl dioxygenase"/>
    <property type="match status" value="2"/>
</dbReference>
<keyword evidence="3" id="KW-1185">Reference proteome</keyword>
<organism evidence="2 3">
    <name type="scientific">Jatrophihabitans lederbergiae</name>
    <dbReference type="NCBI Taxonomy" id="3075547"/>
    <lineage>
        <taxon>Bacteria</taxon>
        <taxon>Bacillati</taxon>
        <taxon>Actinomycetota</taxon>
        <taxon>Actinomycetes</taxon>
        <taxon>Jatrophihabitantales</taxon>
        <taxon>Jatrophihabitantaceae</taxon>
        <taxon>Jatrophihabitans</taxon>
    </lineage>
</organism>
<dbReference type="Gene3D" id="3.10.180.10">
    <property type="entry name" value="2,3-Dihydroxybiphenyl 1,2-Dioxygenase, domain 1"/>
    <property type="match status" value="2"/>
</dbReference>
<reference evidence="3" key="1">
    <citation type="submission" date="2023-07" db="EMBL/GenBank/DDBJ databases">
        <title>30 novel species of actinomycetes from the DSMZ collection.</title>
        <authorList>
            <person name="Nouioui I."/>
        </authorList>
    </citation>
    <scope>NUCLEOTIDE SEQUENCE [LARGE SCALE GENOMIC DNA]</scope>
    <source>
        <strain evidence="3">DSM 44399</strain>
    </source>
</reference>
<dbReference type="PROSITE" id="PS51819">
    <property type="entry name" value="VOC"/>
    <property type="match status" value="2"/>
</dbReference>
<dbReference type="InterPro" id="IPR037523">
    <property type="entry name" value="VOC_core"/>
</dbReference>
<evidence type="ECO:0000259" key="1">
    <source>
        <dbReference type="PROSITE" id="PS51819"/>
    </source>
</evidence>
<feature type="domain" description="VOC" evidence="1">
    <location>
        <begin position="12"/>
        <end position="125"/>
    </location>
</feature>
<dbReference type="InterPro" id="IPR004360">
    <property type="entry name" value="Glyas_Fos-R_dOase_dom"/>
</dbReference>
<evidence type="ECO:0000313" key="2">
    <source>
        <dbReference type="EMBL" id="MDT0262401.1"/>
    </source>
</evidence>
<dbReference type="CDD" id="cd07247">
    <property type="entry name" value="SgaA_N_like"/>
    <property type="match status" value="2"/>
</dbReference>
<dbReference type="EMBL" id="JAVREH010000017">
    <property type="protein sequence ID" value="MDT0262401.1"/>
    <property type="molecule type" value="Genomic_DNA"/>
</dbReference>
<name>A0ABU2JCB4_9ACTN</name>
<dbReference type="PANTHER" id="PTHR33993:SF14">
    <property type="entry name" value="GB|AAF24581.1"/>
    <property type="match status" value="1"/>
</dbReference>
<comment type="caution">
    <text evidence="2">The sequence shown here is derived from an EMBL/GenBank/DDBJ whole genome shotgun (WGS) entry which is preliminary data.</text>
</comment>
<dbReference type="RefSeq" id="WP_311423552.1">
    <property type="nucleotide sequence ID" value="NZ_JAVREH010000017.1"/>
</dbReference>
<dbReference type="InterPro" id="IPR052164">
    <property type="entry name" value="Anthracycline_SecMetBiosynth"/>
</dbReference>
<dbReference type="Pfam" id="PF00903">
    <property type="entry name" value="Glyoxalase"/>
    <property type="match status" value="2"/>
</dbReference>
<dbReference type="Proteomes" id="UP001183176">
    <property type="component" value="Unassembled WGS sequence"/>
</dbReference>
<gene>
    <name evidence="2" type="ORF">RM423_13470</name>
</gene>
<sequence length="258" mass="27486">MSTRDTAWAPGTPCWVDVAVGDVDSARLFYEGLFDWSVESGPPEFGGYSNAFKKGRYAAGITPQMTAGEPAAWTTYFAVADIDGVAAKVTASGGNVVADPMDVADLGKMALATDPAGAMFGLWQAGKHTGYTIANEPGTVIWTENMSTDWVVNKGFYQKVFGWDYDDMSDETFKYATFQVEGRVAGGLGEIAESADATGAHWSVYFAVEDTDQAVDQAVRLGGSVIRPPWDTPQGRMAIVTDTQGASFAMMSAPAEGY</sequence>